<evidence type="ECO:0000313" key="4">
    <source>
        <dbReference type="EMBL" id="TCO49461.1"/>
    </source>
</evidence>
<organism evidence="4 5">
    <name type="scientific">Kribbella antiqua</name>
    <dbReference type="NCBI Taxonomy" id="2512217"/>
    <lineage>
        <taxon>Bacteria</taxon>
        <taxon>Bacillati</taxon>
        <taxon>Actinomycetota</taxon>
        <taxon>Actinomycetes</taxon>
        <taxon>Propionibacteriales</taxon>
        <taxon>Kribbellaceae</taxon>
        <taxon>Kribbella</taxon>
    </lineage>
</organism>
<dbReference type="InterPro" id="IPR019775">
    <property type="entry name" value="WD40_repeat_CS"/>
</dbReference>
<evidence type="ECO:0000256" key="1">
    <source>
        <dbReference type="ARBA" id="ARBA00022574"/>
    </source>
</evidence>
<dbReference type="InterPro" id="IPR001680">
    <property type="entry name" value="WD40_rpt"/>
</dbReference>
<reference evidence="4 5" key="1">
    <citation type="journal article" date="2015" name="Stand. Genomic Sci.">
        <title>Genomic Encyclopedia of Bacterial and Archaeal Type Strains, Phase III: the genomes of soil and plant-associated and newly described type strains.</title>
        <authorList>
            <person name="Whitman W.B."/>
            <person name="Woyke T."/>
            <person name="Klenk H.P."/>
            <person name="Zhou Y."/>
            <person name="Lilburn T.G."/>
            <person name="Beck B.J."/>
            <person name="De Vos P."/>
            <person name="Vandamme P."/>
            <person name="Eisen J.A."/>
            <person name="Garrity G."/>
            <person name="Hugenholtz P."/>
            <person name="Kyrpides N.C."/>
        </authorList>
    </citation>
    <scope>NUCLEOTIDE SEQUENCE [LARGE SCALE GENOMIC DNA]</scope>
    <source>
        <strain evidence="4 5">VKM Ac-2541</strain>
    </source>
</reference>
<dbReference type="PANTHER" id="PTHR19848:SF8">
    <property type="entry name" value="F-BOX AND WD REPEAT DOMAIN CONTAINING 7"/>
    <property type="match status" value="1"/>
</dbReference>
<dbReference type="Proteomes" id="UP000295573">
    <property type="component" value="Unassembled WGS sequence"/>
</dbReference>
<evidence type="ECO:0000256" key="3">
    <source>
        <dbReference type="PROSITE-ProRule" id="PRU00221"/>
    </source>
</evidence>
<feature type="repeat" description="WD" evidence="3">
    <location>
        <begin position="198"/>
        <end position="233"/>
    </location>
</feature>
<dbReference type="RefSeq" id="WP_132147378.1">
    <property type="nucleotide sequence ID" value="NZ_SLWR01000003.1"/>
</dbReference>
<keyword evidence="2" id="KW-0677">Repeat</keyword>
<dbReference type="InterPro" id="IPR011047">
    <property type="entry name" value="Quinoprotein_ADH-like_sf"/>
</dbReference>
<evidence type="ECO:0000313" key="5">
    <source>
        <dbReference type="Proteomes" id="UP000295573"/>
    </source>
</evidence>
<dbReference type="PROSITE" id="PS50294">
    <property type="entry name" value="WD_REPEATS_REGION"/>
    <property type="match status" value="2"/>
</dbReference>
<dbReference type="EMBL" id="SLWR01000003">
    <property type="protein sequence ID" value="TCO49461.1"/>
    <property type="molecule type" value="Genomic_DNA"/>
</dbReference>
<keyword evidence="1 3" id="KW-0853">WD repeat</keyword>
<gene>
    <name evidence="4" type="ORF">EV646_103440</name>
</gene>
<keyword evidence="5" id="KW-1185">Reference proteome</keyword>
<dbReference type="SMART" id="SM00320">
    <property type="entry name" value="WD40"/>
    <property type="match status" value="3"/>
</dbReference>
<evidence type="ECO:0000256" key="2">
    <source>
        <dbReference type="ARBA" id="ARBA00022737"/>
    </source>
</evidence>
<dbReference type="Gene3D" id="2.130.10.10">
    <property type="entry name" value="YVTN repeat-like/Quinoprotein amine dehydrogenase"/>
    <property type="match status" value="2"/>
</dbReference>
<proteinExistence type="predicted"/>
<dbReference type="InterPro" id="IPR015943">
    <property type="entry name" value="WD40/YVTN_repeat-like_dom_sf"/>
</dbReference>
<dbReference type="Pfam" id="PF00400">
    <property type="entry name" value="WD40"/>
    <property type="match status" value="2"/>
</dbReference>
<accession>A0A4R2IV50</accession>
<dbReference type="PANTHER" id="PTHR19848">
    <property type="entry name" value="WD40 REPEAT PROTEIN"/>
    <property type="match status" value="1"/>
</dbReference>
<dbReference type="AlphaFoldDB" id="A0A4R2IV50"/>
<name>A0A4R2IV50_9ACTN</name>
<protein>
    <submittedName>
        <fullName evidence="4">WD domain G-beta repeat uncharacterized protein</fullName>
    </submittedName>
</protein>
<dbReference type="PROSITE" id="PS00678">
    <property type="entry name" value="WD_REPEATS_1"/>
    <property type="match status" value="1"/>
</dbReference>
<dbReference type="PROSITE" id="PS50082">
    <property type="entry name" value="WD_REPEATS_2"/>
    <property type="match status" value="2"/>
</dbReference>
<dbReference type="OrthoDB" id="414967at2"/>
<comment type="caution">
    <text evidence="4">The sequence shown here is derived from an EMBL/GenBank/DDBJ whole genome shotgun (WGS) entry which is preliminary data.</text>
</comment>
<sequence length="280" mass="29756">MSDHRLIASSPIPSERPIRDFALTVVRDRQVLVCADWANAVWVWDIAQDLWTEQPLAGVELPDFGHVAVDVVGERVLFAAGGEHQDPALWDLLTGELLSRSTQTCVHSMALTQVHGQAVIVAGVVAQLDERPVVVSSGADTVLVSDLAQGELIYELPCDGASGPVALSEVAGRPVVLAATLDGDVRAWADGSSIGQPLTGHEKPVSALTTMTMGGRAFAVSGGEDGTARVWDLVRQEQFGDPLIGHQGEIWTVGVTTLDDHRVVLTAGRDGVVRVWDPIA</sequence>
<dbReference type="SUPFAM" id="SSF50998">
    <property type="entry name" value="Quinoprotein alcohol dehydrogenase-like"/>
    <property type="match status" value="1"/>
</dbReference>
<feature type="repeat" description="WD" evidence="3">
    <location>
        <begin position="243"/>
        <end position="280"/>
    </location>
</feature>